<feature type="region of interest" description="Disordered" evidence="1">
    <location>
        <begin position="87"/>
        <end position="106"/>
    </location>
</feature>
<dbReference type="AlphaFoldDB" id="A0A1C6R775"/>
<evidence type="ECO:0000313" key="2">
    <source>
        <dbReference type="EMBL" id="SCL12876.1"/>
    </source>
</evidence>
<sequence length="106" mass="11693">MASTKRQRQRERRALGHAKQASEPTEGAVPPKPANWPCERCGEGCRTDKPVYGWVCANCAYELDRYLMVHMGMTGGAAIEVYESAKRRGELPPPGPRGLGVNVRKP</sequence>
<evidence type="ECO:0000313" key="3">
    <source>
        <dbReference type="Proteomes" id="UP000198906"/>
    </source>
</evidence>
<reference evidence="3" key="1">
    <citation type="submission" date="2016-06" db="EMBL/GenBank/DDBJ databases">
        <authorList>
            <person name="Varghese N."/>
        </authorList>
    </citation>
    <scope>NUCLEOTIDE SEQUENCE [LARGE SCALE GENOMIC DNA]</scope>
    <source>
        <strain evidence="3">DSM 46123</strain>
    </source>
</reference>
<feature type="compositionally biased region" description="Basic residues" evidence="1">
    <location>
        <begin position="1"/>
        <end position="11"/>
    </location>
</feature>
<name>A0A1C6R775_9ACTN</name>
<organism evidence="2 3">
    <name type="scientific">Micromonospora inyonensis</name>
    <dbReference type="NCBI Taxonomy" id="47866"/>
    <lineage>
        <taxon>Bacteria</taxon>
        <taxon>Bacillati</taxon>
        <taxon>Actinomycetota</taxon>
        <taxon>Actinomycetes</taxon>
        <taxon>Micromonosporales</taxon>
        <taxon>Micromonosporaceae</taxon>
        <taxon>Micromonospora</taxon>
    </lineage>
</organism>
<dbReference type="STRING" id="47866.GA0074694_0047"/>
<dbReference type="EMBL" id="FMHU01000001">
    <property type="protein sequence ID" value="SCL12876.1"/>
    <property type="molecule type" value="Genomic_DNA"/>
</dbReference>
<keyword evidence="3" id="KW-1185">Reference proteome</keyword>
<evidence type="ECO:0000256" key="1">
    <source>
        <dbReference type="SAM" id="MobiDB-lite"/>
    </source>
</evidence>
<protein>
    <submittedName>
        <fullName evidence="2">Uncharacterized protein</fullName>
    </submittedName>
</protein>
<gene>
    <name evidence="2" type="ORF">GA0074694_0047</name>
</gene>
<feature type="region of interest" description="Disordered" evidence="1">
    <location>
        <begin position="1"/>
        <end position="34"/>
    </location>
</feature>
<proteinExistence type="predicted"/>
<accession>A0A1C6R775</accession>
<dbReference type="Proteomes" id="UP000198906">
    <property type="component" value="Unassembled WGS sequence"/>
</dbReference>